<dbReference type="EMBL" id="BARS01009495">
    <property type="protein sequence ID" value="GAF75493.1"/>
    <property type="molecule type" value="Genomic_DNA"/>
</dbReference>
<comment type="caution">
    <text evidence="1">The sequence shown here is derived from an EMBL/GenBank/DDBJ whole genome shotgun (WGS) entry which is preliminary data.</text>
</comment>
<accession>X0S364</accession>
<protein>
    <submittedName>
        <fullName evidence="1">Uncharacterized protein</fullName>
    </submittedName>
</protein>
<organism evidence="1">
    <name type="scientific">marine sediment metagenome</name>
    <dbReference type="NCBI Taxonomy" id="412755"/>
    <lineage>
        <taxon>unclassified sequences</taxon>
        <taxon>metagenomes</taxon>
        <taxon>ecological metagenomes</taxon>
    </lineage>
</organism>
<proteinExistence type="predicted"/>
<reference evidence="1" key="1">
    <citation type="journal article" date="2014" name="Front. Microbiol.">
        <title>High frequency of phylogenetically diverse reductive dehalogenase-homologous genes in deep subseafloor sedimentary metagenomes.</title>
        <authorList>
            <person name="Kawai M."/>
            <person name="Futagami T."/>
            <person name="Toyoda A."/>
            <person name="Takaki Y."/>
            <person name="Nishi S."/>
            <person name="Hori S."/>
            <person name="Arai W."/>
            <person name="Tsubouchi T."/>
            <person name="Morono Y."/>
            <person name="Uchiyama I."/>
            <person name="Ito T."/>
            <person name="Fujiyama A."/>
            <person name="Inagaki F."/>
            <person name="Takami H."/>
        </authorList>
    </citation>
    <scope>NUCLEOTIDE SEQUENCE</scope>
    <source>
        <strain evidence="1">Expedition CK06-06</strain>
    </source>
</reference>
<sequence length="179" mass="17768">MSGGFRPVQDYSGSDYTGKVQTFGVDAGHATLLAVGDLVSIQGQSDADGLQEVDATAVGGLITGAIVSILPNFSDLEASGLAAATAGKVMVTTDPLVLFECETSTTVAATDVGQNAELTATAATASGGLVNSNMVMNSGTFITATAQLRLEGLKDGGTAAGSTVFCRINESTVGGVVGI</sequence>
<evidence type="ECO:0000313" key="1">
    <source>
        <dbReference type="EMBL" id="GAF75493.1"/>
    </source>
</evidence>
<gene>
    <name evidence="1" type="ORF">S01H1_17851</name>
</gene>
<name>X0S364_9ZZZZ</name>
<dbReference type="AlphaFoldDB" id="X0S364"/>